<dbReference type="CDD" id="cd16922">
    <property type="entry name" value="HATPase_EvgS-ArcB-TorS-like"/>
    <property type="match status" value="1"/>
</dbReference>
<evidence type="ECO:0000256" key="11">
    <source>
        <dbReference type="PROSITE-ProRule" id="PRU00169"/>
    </source>
</evidence>
<dbReference type="AlphaFoldDB" id="F3YV18"/>
<dbReference type="CDD" id="cd17546">
    <property type="entry name" value="REC_hyHK_CKI1_RcsC-like"/>
    <property type="match status" value="1"/>
</dbReference>
<evidence type="ECO:0000256" key="5">
    <source>
        <dbReference type="ARBA" id="ARBA00022741"/>
    </source>
</evidence>
<dbReference type="InterPro" id="IPR033425">
    <property type="entry name" value="MASE3"/>
</dbReference>
<evidence type="ECO:0000256" key="8">
    <source>
        <dbReference type="ARBA" id="ARBA00023012"/>
    </source>
</evidence>
<feature type="transmembrane region" description="Helical" evidence="12">
    <location>
        <begin position="37"/>
        <end position="58"/>
    </location>
</feature>
<dbReference type="eggNOG" id="COG2205">
    <property type="taxonomic scope" value="Bacteria"/>
</dbReference>
<evidence type="ECO:0000256" key="10">
    <source>
        <dbReference type="ARBA" id="ARBA00068150"/>
    </source>
</evidence>
<dbReference type="Pfam" id="PF00072">
    <property type="entry name" value="Response_reg"/>
    <property type="match status" value="1"/>
</dbReference>
<dbReference type="CDD" id="cd00082">
    <property type="entry name" value="HisKA"/>
    <property type="match status" value="1"/>
</dbReference>
<dbReference type="GO" id="GO:0005524">
    <property type="term" value="F:ATP binding"/>
    <property type="evidence" value="ECO:0007669"/>
    <property type="project" value="UniProtKB-KW"/>
</dbReference>
<keyword evidence="3 11" id="KW-0597">Phosphoprotein</keyword>
<keyword evidence="12" id="KW-1133">Transmembrane helix</keyword>
<feature type="domain" description="Response regulatory" evidence="14">
    <location>
        <begin position="535"/>
        <end position="654"/>
    </location>
</feature>
<evidence type="ECO:0000256" key="9">
    <source>
        <dbReference type="ARBA" id="ARBA00064003"/>
    </source>
</evidence>
<keyword evidence="12" id="KW-0812">Transmembrane</keyword>
<dbReference type="Pfam" id="PF17159">
    <property type="entry name" value="MASE3"/>
    <property type="match status" value="1"/>
</dbReference>
<dbReference type="InterPro" id="IPR036097">
    <property type="entry name" value="HisK_dim/P_sf"/>
</dbReference>
<evidence type="ECO:0000256" key="6">
    <source>
        <dbReference type="ARBA" id="ARBA00022777"/>
    </source>
</evidence>
<reference evidence="15 16" key="1">
    <citation type="journal article" date="2011" name="J. Bacteriol.">
        <title>Genome sequence of the mercury-methylating and pleomorphic Desulfovibrio africanus Strain Walvis Bay.</title>
        <authorList>
            <person name="Brown S.D."/>
            <person name="Wall J.D."/>
            <person name="Kucken A.M."/>
            <person name="Gilmour C.C."/>
            <person name="Podar M."/>
            <person name="Brandt C.C."/>
            <person name="Teshima H."/>
            <person name="Detter J.C."/>
            <person name="Han C.S."/>
            <person name="Land M.L."/>
            <person name="Lucas S."/>
            <person name="Han J."/>
            <person name="Pennacchio L."/>
            <person name="Nolan M."/>
            <person name="Pitluck S."/>
            <person name="Woyke T."/>
            <person name="Goodwin L."/>
            <person name="Palumbo A.V."/>
            <person name="Elias D.A."/>
        </authorList>
    </citation>
    <scope>NUCLEOTIDE SEQUENCE [LARGE SCALE GENOMIC DNA]</scope>
    <source>
        <strain evidence="15 16">Walvis Bay</strain>
    </source>
</reference>
<dbReference type="InterPro" id="IPR011006">
    <property type="entry name" value="CheY-like_superfamily"/>
</dbReference>
<keyword evidence="4" id="KW-0808">Transferase</keyword>
<keyword evidence="6 15" id="KW-0418">Kinase</keyword>
<evidence type="ECO:0000256" key="12">
    <source>
        <dbReference type="SAM" id="Phobius"/>
    </source>
</evidence>
<protein>
    <recommendedName>
        <fullName evidence="10">Sensory/regulatory protein RpfC</fullName>
        <ecNumber evidence="2">2.7.13.3</ecNumber>
    </recommendedName>
</protein>
<accession>F3YV18</accession>
<dbReference type="InterPro" id="IPR036890">
    <property type="entry name" value="HATPase_C_sf"/>
</dbReference>
<proteinExistence type="predicted"/>
<gene>
    <name evidence="15" type="ORF">Desaf_0920</name>
</gene>
<evidence type="ECO:0000256" key="4">
    <source>
        <dbReference type="ARBA" id="ARBA00022679"/>
    </source>
</evidence>
<dbReference type="SUPFAM" id="SSF55874">
    <property type="entry name" value="ATPase domain of HSP90 chaperone/DNA topoisomerase II/histidine kinase"/>
    <property type="match status" value="1"/>
</dbReference>
<evidence type="ECO:0000259" key="14">
    <source>
        <dbReference type="PROSITE" id="PS50110"/>
    </source>
</evidence>
<dbReference type="SMART" id="SM00448">
    <property type="entry name" value="REC"/>
    <property type="match status" value="1"/>
</dbReference>
<evidence type="ECO:0000256" key="2">
    <source>
        <dbReference type="ARBA" id="ARBA00012438"/>
    </source>
</evidence>
<dbReference type="SMART" id="SM00388">
    <property type="entry name" value="HisKA"/>
    <property type="match status" value="1"/>
</dbReference>
<evidence type="ECO:0000256" key="1">
    <source>
        <dbReference type="ARBA" id="ARBA00000085"/>
    </source>
</evidence>
<feature type="transmembrane region" description="Helical" evidence="12">
    <location>
        <begin position="196"/>
        <end position="218"/>
    </location>
</feature>
<sequence length="675" mass="74676">MAYDITAHRQDRLRQAPLLALATLAIAGLFLTRLHSYLLFHGLVEMFSVAVALGIFFVAWNTRAIARNHYITFVGISFFFIAVLDIVHILAYKGMNVFPGHGANLATELWIVSSYMQAVSLLIAPVFLVRKLWAEKVFLTYFALTAALLASVFLGWFPECYVEGVGLTPFKVWSEYIISLILVAAAAFLHLRRQNFAPYVYGYLLASMVLSVIAHLAFTLYVDVYGILNVLGHVLKVGSYFFFYKALVETSLRRPLDFLFWELAQQREELTLAKEEAERASRAKSEFLANMSHEIRTPMNGVLGMSRLALDMSSEAQVRECLELVRQSGENLMDIINDILDLSKIEAGKIDFQHTNFDLGQTLEATFKPLQIMAAQRGLAFESDLDPAVPVQLLGDPGRLRQVLTNLIGNAIKFTRKGGIKVKVALQGQQETESACLLFEVRDSGVGIPADKLDRIFESFSQVRHAPDLEQGGTGLGLAISKELVRMMGGGIQVESEVGKGSTFSFTAAFGSVAQAPAPASQAQPTVLKQWRGVKVLLAEDNDVNALLAEELLRRRGHEVLRVQDGQEALQALQREPFDLVLMDWRMPKLDGLEATKIIRRSPPAGVDPDIPIIAVTASALEEHKQLLLESGMNGYIAKPIDLDEFDTMLSEILGTSSARKTASDKRPELAMAAL</sequence>
<dbReference type="FunFam" id="1.10.287.130:FF:000002">
    <property type="entry name" value="Two-component osmosensing histidine kinase"/>
    <property type="match status" value="1"/>
</dbReference>
<comment type="catalytic activity">
    <reaction evidence="1">
        <text>ATP + protein L-histidine = ADP + protein N-phospho-L-histidine.</text>
        <dbReference type="EC" id="2.7.13.3"/>
    </reaction>
</comment>
<feature type="transmembrane region" description="Helical" evidence="12">
    <location>
        <begin position="70"/>
        <end position="90"/>
    </location>
</feature>
<comment type="subunit">
    <text evidence="9">At low DSF concentrations, interacts with RpfF.</text>
</comment>
<evidence type="ECO:0000256" key="3">
    <source>
        <dbReference type="ARBA" id="ARBA00022553"/>
    </source>
</evidence>
<dbReference type="PANTHER" id="PTHR45339">
    <property type="entry name" value="HYBRID SIGNAL TRANSDUCTION HISTIDINE KINASE J"/>
    <property type="match status" value="1"/>
</dbReference>
<feature type="transmembrane region" description="Helical" evidence="12">
    <location>
        <begin position="138"/>
        <end position="158"/>
    </location>
</feature>
<feature type="modified residue" description="4-aspartylphosphate" evidence="11">
    <location>
        <position position="584"/>
    </location>
</feature>
<dbReference type="Pfam" id="PF00512">
    <property type="entry name" value="HisKA"/>
    <property type="match status" value="1"/>
</dbReference>
<dbReference type="HOGENOM" id="CLU_000445_114_64_7"/>
<dbReference type="PROSITE" id="PS50110">
    <property type="entry name" value="RESPONSE_REGULATORY"/>
    <property type="match status" value="1"/>
</dbReference>
<feature type="transmembrane region" description="Helical" evidence="12">
    <location>
        <begin position="110"/>
        <end position="129"/>
    </location>
</feature>
<feature type="transmembrane region" description="Helical" evidence="12">
    <location>
        <begin position="170"/>
        <end position="189"/>
    </location>
</feature>
<dbReference type="GO" id="GO:0000155">
    <property type="term" value="F:phosphorelay sensor kinase activity"/>
    <property type="evidence" value="ECO:0007669"/>
    <property type="project" value="InterPro"/>
</dbReference>
<evidence type="ECO:0000259" key="13">
    <source>
        <dbReference type="PROSITE" id="PS50109"/>
    </source>
</evidence>
<dbReference type="PANTHER" id="PTHR45339:SF1">
    <property type="entry name" value="HYBRID SIGNAL TRANSDUCTION HISTIDINE KINASE J"/>
    <property type="match status" value="1"/>
</dbReference>
<dbReference type="Gene3D" id="3.30.565.10">
    <property type="entry name" value="Histidine kinase-like ATPase, C-terminal domain"/>
    <property type="match status" value="1"/>
</dbReference>
<dbReference type="InterPro" id="IPR003594">
    <property type="entry name" value="HATPase_dom"/>
</dbReference>
<dbReference type="EC" id="2.7.13.3" evidence="2"/>
<organism evidence="15 16">
    <name type="scientific">Desulfocurvibacter africanus subsp. africanus str. Walvis Bay</name>
    <dbReference type="NCBI Taxonomy" id="690850"/>
    <lineage>
        <taxon>Bacteria</taxon>
        <taxon>Pseudomonadati</taxon>
        <taxon>Thermodesulfobacteriota</taxon>
        <taxon>Desulfovibrionia</taxon>
        <taxon>Desulfovibrionales</taxon>
        <taxon>Desulfovibrionaceae</taxon>
        <taxon>Desulfocurvibacter</taxon>
    </lineage>
</organism>
<dbReference type="InterPro" id="IPR004358">
    <property type="entry name" value="Sig_transdc_His_kin-like_C"/>
</dbReference>
<dbReference type="InterPro" id="IPR001789">
    <property type="entry name" value="Sig_transdc_resp-reg_receiver"/>
</dbReference>
<keyword evidence="12" id="KW-0472">Membrane</keyword>
<dbReference type="Gene3D" id="3.40.50.2300">
    <property type="match status" value="1"/>
</dbReference>
<feature type="transmembrane region" description="Helical" evidence="12">
    <location>
        <begin position="12"/>
        <end position="31"/>
    </location>
</feature>
<dbReference type="InterPro" id="IPR003661">
    <property type="entry name" value="HisK_dim/P_dom"/>
</dbReference>
<dbReference type="STRING" id="690850.Desaf_0920"/>
<dbReference type="Gene3D" id="1.10.287.130">
    <property type="match status" value="1"/>
</dbReference>
<evidence type="ECO:0000256" key="7">
    <source>
        <dbReference type="ARBA" id="ARBA00022840"/>
    </source>
</evidence>
<dbReference type="Pfam" id="PF02518">
    <property type="entry name" value="HATPase_c"/>
    <property type="match status" value="1"/>
</dbReference>
<dbReference type="InterPro" id="IPR005467">
    <property type="entry name" value="His_kinase_dom"/>
</dbReference>
<dbReference type="SUPFAM" id="SSF52172">
    <property type="entry name" value="CheY-like"/>
    <property type="match status" value="1"/>
</dbReference>
<dbReference type="SMART" id="SM00387">
    <property type="entry name" value="HATPase_c"/>
    <property type="match status" value="1"/>
</dbReference>
<dbReference type="KEGG" id="daf:Desaf_0920"/>
<dbReference type="PRINTS" id="PR00344">
    <property type="entry name" value="BCTRLSENSOR"/>
</dbReference>
<dbReference type="FunFam" id="3.30.565.10:FF:000010">
    <property type="entry name" value="Sensor histidine kinase RcsC"/>
    <property type="match status" value="1"/>
</dbReference>
<evidence type="ECO:0000313" key="16">
    <source>
        <dbReference type="Proteomes" id="UP000007844"/>
    </source>
</evidence>
<keyword evidence="5" id="KW-0547">Nucleotide-binding</keyword>
<dbReference type="PROSITE" id="PS50109">
    <property type="entry name" value="HIS_KIN"/>
    <property type="match status" value="1"/>
</dbReference>
<keyword evidence="16" id="KW-1185">Reference proteome</keyword>
<name>F3YV18_DESAF</name>
<dbReference type="SUPFAM" id="SSF47384">
    <property type="entry name" value="Homodimeric domain of signal transducing histidine kinase"/>
    <property type="match status" value="1"/>
</dbReference>
<dbReference type="EMBL" id="CP003221">
    <property type="protein sequence ID" value="EGJ49268.1"/>
    <property type="molecule type" value="Genomic_DNA"/>
</dbReference>
<keyword evidence="8" id="KW-0902">Two-component regulatory system</keyword>
<keyword evidence="7" id="KW-0067">ATP-binding</keyword>
<dbReference type="Proteomes" id="UP000007844">
    <property type="component" value="Chromosome"/>
</dbReference>
<feature type="domain" description="Histidine kinase" evidence="13">
    <location>
        <begin position="290"/>
        <end position="512"/>
    </location>
</feature>
<evidence type="ECO:0000313" key="15">
    <source>
        <dbReference type="EMBL" id="EGJ49268.1"/>
    </source>
</evidence>
<dbReference type="RefSeq" id="WP_014259086.1">
    <property type="nucleotide sequence ID" value="NC_016629.1"/>
</dbReference>